<dbReference type="OrthoDB" id="1305499at2759"/>
<dbReference type="PANTHER" id="PTHR31973">
    <property type="entry name" value="POLYPROTEIN, PUTATIVE-RELATED"/>
    <property type="match status" value="1"/>
</dbReference>
<dbReference type="Pfam" id="PF10551">
    <property type="entry name" value="MULE"/>
    <property type="match status" value="1"/>
</dbReference>
<evidence type="ECO:0000259" key="1">
    <source>
        <dbReference type="SMART" id="SM00575"/>
    </source>
</evidence>
<dbReference type="PANTHER" id="PTHR31973:SF195">
    <property type="entry name" value="MUDR FAMILY TRANSPOSASE"/>
    <property type="match status" value="1"/>
</dbReference>
<evidence type="ECO:0000313" key="3">
    <source>
        <dbReference type="Proteomes" id="UP000595140"/>
    </source>
</evidence>
<dbReference type="GO" id="GO:0008270">
    <property type="term" value="F:zinc ion binding"/>
    <property type="evidence" value="ECO:0007669"/>
    <property type="project" value="InterPro"/>
</dbReference>
<sequence length="581" mass="67370">MNSLMLLVKIISIPSKTFGGKYPKYKDGVYAASRPFPISEERTWRCFVQKATKEYDELEVYLDAHQVEVLANEEEEMEEEEPINLRPDLSKEKDDKLITSKLISGIIFSKIVADADYKVRYIIKDIYDLFQVSVSYKKCWLAKSNAIQRLYGSWEDSYNKLLPLLAALIQSNPGSVAEIQMRPTTTPYTFQLMYVFWSFKASIDGFKYCFPVISVDGTHLYGKYKGVLLLAVIMTANHEIYPLAYSLVDKEDGDSWSWFMMHLMHYVVPYDMSVCIIFDRHGGIDVAFNTIPQLLEQRVTRRYCLRHLRSNFQKKFNSKKLKGLMYDAASTPDVSEFNRTMQQIKSQREEAYDWLLALPLEKWALCSDGGARYGILTTNLSESYNHVLKGCRSLPVYAIVKTTYERLVKLFAERRTNGFTWLQAGFKFPKYIWNEVRRMEDHRLHCHVIPHHPQQGIYRVVVEGNAGATGRLDEIVVHLGQKFCTCGKWATLHMPYVHVYAVCRYCNITVDDLIPRVFSLQNYLDAYSGNVMPLQNEIEWPTLGYELVHPFTGQKSQAGRPVSTRFTNNMDMRARRHRRGT</sequence>
<proteinExistence type="predicted"/>
<dbReference type="AlphaFoldDB" id="A0A484NMW9"/>
<feature type="domain" description="Zinc finger PMZ-type" evidence="1">
    <location>
        <begin position="482"/>
        <end position="509"/>
    </location>
</feature>
<dbReference type="SMART" id="SM00575">
    <property type="entry name" value="ZnF_PMZ"/>
    <property type="match status" value="1"/>
</dbReference>
<name>A0A484NMW9_9ASTE</name>
<organism evidence="2 3">
    <name type="scientific">Cuscuta campestris</name>
    <dbReference type="NCBI Taxonomy" id="132261"/>
    <lineage>
        <taxon>Eukaryota</taxon>
        <taxon>Viridiplantae</taxon>
        <taxon>Streptophyta</taxon>
        <taxon>Embryophyta</taxon>
        <taxon>Tracheophyta</taxon>
        <taxon>Spermatophyta</taxon>
        <taxon>Magnoliopsida</taxon>
        <taxon>eudicotyledons</taxon>
        <taxon>Gunneridae</taxon>
        <taxon>Pentapetalae</taxon>
        <taxon>asterids</taxon>
        <taxon>lamiids</taxon>
        <taxon>Solanales</taxon>
        <taxon>Convolvulaceae</taxon>
        <taxon>Cuscuteae</taxon>
        <taxon>Cuscuta</taxon>
        <taxon>Cuscuta subgen. Grammica</taxon>
        <taxon>Cuscuta sect. Cleistogrammica</taxon>
    </lineage>
</organism>
<evidence type="ECO:0000313" key="2">
    <source>
        <dbReference type="EMBL" id="VFR02333.1"/>
    </source>
</evidence>
<reference evidence="2 3" key="1">
    <citation type="submission" date="2018-04" db="EMBL/GenBank/DDBJ databases">
        <authorList>
            <person name="Vogel A."/>
        </authorList>
    </citation>
    <scope>NUCLEOTIDE SEQUENCE [LARGE SCALE GENOMIC DNA]</scope>
</reference>
<dbReference type="EMBL" id="OOIL02006805">
    <property type="protein sequence ID" value="VFR02333.1"/>
    <property type="molecule type" value="Genomic_DNA"/>
</dbReference>
<accession>A0A484NMW9</accession>
<dbReference type="Proteomes" id="UP000595140">
    <property type="component" value="Unassembled WGS sequence"/>
</dbReference>
<dbReference type="InterPro" id="IPR018289">
    <property type="entry name" value="MULE_transposase_dom"/>
</dbReference>
<gene>
    <name evidence="2" type="ORF">CCAM_LOCUS44108</name>
</gene>
<protein>
    <recommendedName>
        <fullName evidence="1">Zinc finger PMZ-type domain-containing protein</fullName>
    </recommendedName>
</protein>
<dbReference type="InterPro" id="IPR006564">
    <property type="entry name" value="Znf_PMZ"/>
</dbReference>
<keyword evidence="3" id="KW-1185">Reference proteome</keyword>